<dbReference type="EMBL" id="AMCI01001751">
    <property type="protein sequence ID" value="EJX04614.1"/>
    <property type="molecule type" value="Genomic_DNA"/>
</dbReference>
<protein>
    <submittedName>
        <fullName evidence="2">Cell envelope-like function transcriptional attenuator common domain protein</fullName>
    </submittedName>
</protein>
<organism evidence="2">
    <name type="scientific">gut metagenome</name>
    <dbReference type="NCBI Taxonomy" id="749906"/>
    <lineage>
        <taxon>unclassified sequences</taxon>
        <taxon>metagenomes</taxon>
        <taxon>organismal metagenomes</taxon>
    </lineage>
</organism>
<sequence length="191" mass="21278">MLVSVNPKTYQVLMISLPRDSYIPVSCKKNYNACAAVAGQSDKLTHTGWYGIGTTESTIEDYLGIEVNYTVRVNFSSLINIVDAIGGIDVYVEPGLEVDRFFANGTEGVKAGMNHLEGERALAFARERHAYLDGDLQRTKNQQIVLRAMLKRLLSPSMVMNYPKVMEALSTAFDTNMSENRNQIAVDFRTV</sequence>
<dbReference type="InterPro" id="IPR050922">
    <property type="entry name" value="LytR/CpsA/Psr_CW_biosynth"/>
</dbReference>
<proteinExistence type="predicted"/>
<evidence type="ECO:0000259" key="1">
    <source>
        <dbReference type="Pfam" id="PF03816"/>
    </source>
</evidence>
<dbReference type="Pfam" id="PF03816">
    <property type="entry name" value="LytR_cpsA_psr"/>
    <property type="match status" value="1"/>
</dbReference>
<feature type="domain" description="Cell envelope-related transcriptional attenuator" evidence="1">
    <location>
        <begin position="1"/>
        <end position="153"/>
    </location>
</feature>
<accession>J9GCM4</accession>
<dbReference type="PANTHER" id="PTHR33392:SF6">
    <property type="entry name" value="POLYISOPRENYL-TEICHOIC ACID--PEPTIDOGLYCAN TEICHOIC ACID TRANSFERASE TAGU"/>
    <property type="match status" value="1"/>
</dbReference>
<comment type="caution">
    <text evidence="2">The sequence shown here is derived from an EMBL/GenBank/DDBJ whole genome shotgun (WGS) entry which is preliminary data.</text>
</comment>
<dbReference type="NCBIfam" id="TIGR00350">
    <property type="entry name" value="lytR_cpsA_psr"/>
    <property type="match status" value="1"/>
</dbReference>
<dbReference type="PANTHER" id="PTHR33392">
    <property type="entry name" value="POLYISOPRENYL-TEICHOIC ACID--PEPTIDOGLYCAN TEICHOIC ACID TRANSFERASE TAGU"/>
    <property type="match status" value="1"/>
</dbReference>
<dbReference type="Gene3D" id="3.40.630.190">
    <property type="entry name" value="LCP protein"/>
    <property type="match status" value="1"/>
</dbReference>
<gene>
    <name evidence="2" type="ORF">EVA_07277</name>
</gene>
<name>J9GCM4_9ZZZZ</name>
<evidence type="ECO:0000313" key="2">
    <source>
        <dbReference type="EMBL" id="EJX04614.1"/>
    </source>
</evidence>
<reference evidence="2" key="1">
    <citation type="journal article" date="2012" name="PLoS ONE">
        <title>Gene sets for utilization of primary and secondary nutrition supplies in the distal gut of endangered iberian lynx.</title>
        <authorList>
            <person name="Alcaide M."/>
            <person name="Messina E."/>
            <person name="Richter M."/>
            <person name="Bargiela R."/>
            <person name="Peplies J."/>
            <person name="Huws S.A."/>
            <person name="Newbold C.J."/>
            <person name="Golyshin P.N."/>
            <person name="Simon M.A."/>
            <person name="Lopez G."/>
            <person name="Yakimov M.M."/>
            <person name="Ferrer M."/>
        </authorList>
    </citation>
    <scope>NUCLEOTIDE SEQUENCE</scope>
</reference>
<dbReference type="InterPro" id="IPR004474">
    <property type="entry name" value="LytR_CpsA_psr"/>
</dbReference>
<dbReference type="AlphaFoldDB" id="J9GCM4"/>